<dbReference type="InterPro" id="IPR015867">
    <property type="entry name" value="N-reg_PII/ATP_PRibTrfase_C"/>
</dbReference>
<dbReference type="SUPFAM" id="SSF54913">
    <property type="entry name" value="GlnB-like"/>
    <property type="match status" value="1"/>
</dbReference>
<dbReference type="Pfam" id="PF03091">
    <property type="entry name" value="CutA1"/>
    <property type="match status" value="1"/>
</dbReference>
<proteinExistence type="inferred from homology"/>
<dbReference type="Gene3D" id="3.30.70.120">
    <property type="match status" value="1"/>
</dbReference>
<protein>
    <recommendedName>
        <fullName evidence="4">Divalent-cation tolerance protein CutA</fullName>
    </recommendedName>
</protein>
<sequence>MSNLILIYITCKNMLEAKKIGKHLLSKRLCACINIFDGMKSAYFWPPKTDTLEEASETILLVKTLDHTFEGIEKEVSALHSSDTPCLISIPVTHVSKKYFEWIKGEID</sequence>
<dbReference type="GO" id="GO:0010038">
    <property type="term" value="P:response to metal ion"/>
    <property type="evidence" value="ECO:0007669"/>
    <property type="project" value="InterPro"/>
</dbReference>
<comment type="caution">
    <text evidence="2">The sequence shown here is derived from an EMBL/GenBank/DDBJ whole genome shotgun (WGS) entry which is preliminary data.</text>
</comment>
<evidence type="ECO:0000256" key="1">
    <source>
        <dbReference type="ARBA" id="ARBA00010169"/>
    </source>
</evidence>
<evidence type="ECO:0000313" key="2">
    <source>
        <dbReference type="EMBL" id="OGG31208.1"/>
    </source>
</evidence>
<dbReference type="PANTHER" id="PTHR23419:SF8">
    <property type="entry name" value="FI09726P"/>
    <property type="match status" value="1"/>
</dbReference>
<comment type="similarity">
    <text evidence="1">Belongs to the CutA family.</text>
</comment>
<evidence type="ECO:0008006" key="4">
    <source>
        <dbReference type="Google" id="ProtNLM"/>
    </source>
</evidence>
<dbReference type="InterPro" id="IPR011322">
    <property type="entry name" value="N-reg_PII-like_a/b"/>
</dbReference>
<accession>A0A1F6B2R8</accession>
<dbReference type="PANTHER" id="PTHR23419">
    <property type="entry name" value="DIVALENT CATION TOLERANCE CUTA-RELATED"/>
    <property type="match status" value="1"/>
</dbReference>
<reference evidence="2 3" key="1">
    <citation type="journal article" date="2016" name="Nat. Commun.">
        <title>Thousands of microbial genomes shed light on interconnected biogeochemical processes in an aquifer system.</title>
        <authorList>
            <person name="Anantharaman K."/>
            <person name="Brown C.T."/>
            <person name="Hug L.A."/>
            <person name="Sharon I."/>
            <person name="Castelle C.J."/>
            <person name="Probst A.J."/>
            <person name="Thomas B.C."/>
            <person name="Singh A."/>
            <person name="Wilkins M.J."/>
            <person name="Karaoz U."/>
            <person name="Brodie E.L."/>
            <person name="Williams K.H."/>
            <person name="Hubbard S.S."/>
            <person name="Banfield J.F."/>
        </authorList>
    </citation>
    <scope>NUCLEOTIDE SEQUENCE [LARGE SCALE GENOMIC DNA]</scope>
</reference>
<gene>
    <name evidence="2" type="ORF">A3A63_02540</name>
</gene>
<dbReference type="InterPro" id="IPR004323">
    <property type="entry name" value="Ion_tolerance_CutA"/>
</dbReference>
<evidence type="ECO:0000313" key="3">
    <source>
        <dbReference type="Proteomes" id="UP000176450"/>
    </source>
</evidence>
<dbReference type="GO" id="GO:0005507">
    <property type="term" value="F:copper ion binding"/>
    <property type="evidence" value="ECO:0007669"/>
    <property type="project" value="TreeGrafter"/>
</dbReference>
<dbReference type="Proteomes" id="UP000176450">
    <property type="component" value="Unassembled WGS sequence"/>
</dbReference>
<name>A0A1F6B2R8_9BACT</name>
<dbReference type="AlphaFoldDB" id="A0A1F6B2R8"/>
<dbReference type="EMBL" id="MFJX01000022">
    <property type="protein sequence ID" value="OGG31208.1"/>
    <property type="molecule type" value="Genomic_DNA"/>
</dbReference>
<organism evidence="2 3">
    <name type="scientific">Candidatus Gottesmanbacteria bacterium RIFCSPLOWO2_01_FULL_46_9</name>
    <dbReference type="NCBI Taxonomy" id="1798394"/>
    <lineage>
        <taxon>Bacteria</taxon>
        <taxon>Candidatus Gottesmaniibacteriota</taxon>
    </lineage>
</organism>